<dbReference type="Gene3D" id="3.40.50.300">
    <property type="entry name" value="P-loop containing nucleotide triphosphate hydrolases"/>
    <property type="match status" value="1"/>
</dbReference>
<feature type="domain" description="Sulfotransferase" evidence="2">
    <location>
        <begin position="144"/>
        <end position="284"/>
    </location>
</feature>
<dbReference type="SUPFAM" id="SSF52540">
    <property type="entry name" value="P-loop containing nucleoside triphosphate hydrolases"/>
    <property type="match status" value="1"/>
</dbReference>
<dbReference type="Pfam" id="PF00685">
    <property type="entry name" value="Sulfotransfer_1"/>
    <property type="match status" value="1"/>
</dbReference>
<dbReference type="GO" id="GO:0008146">
    <property type="term" value="F:sulfotransferase activity"/>
    <property type="evidence" value="ECO:0007669"/>
    <property type="project" value="InterPro"/>
</dbReference>
<evidence type="ECO:0000259" key="2">
    <source>
        <dbReference type="Pfam" id="PF00685"/>
    </source>
</evidence>
<comment type="caution">
    <text evidence="3">The sequence shown here is derived from an EMBL/GenBank/DDBJ whole genome shotgun (WGS) entry which is preliminary data.</text>
</comment>
<proteinExistence type="predicted"/>
<organism evidence="3 4">
    <name type="scientific">Symbiodinium natans</name>
    <dbReference type="NCBI Taxonomy" id="878477"/>
    <lineage>
        <taxon>Eukaryota</taxon>
        <taxon>Sar</taxon>
        <taxon>Alveolata</taxon>
        <taxon>Dinophyceae</taxon>
        <taxon>Suessiales</taxon>
        <taxon>Symbiodiniaceae</taxon>
        <taxon>Symbiodinium</taxon>
    </lineage>
</organism>
<dbReference type="InterPro" id="IPR027417">
    <property type="entry name" value="P-loop_NTPase"/>
</dbReference>
<name>A0A812UGY0_9DINO</name>
<protein>
    <recommendedName>
        <fullName evidence="2">Sulfotransferase domain-containing protein</fullName>
    </recommendedName>
</protein>
<keyword evidence="4" id="KW-1185">Reference proteome</keyword>
<evidence type="ECO:0000313" key="4">
    <source>
        <dbReference type="Proteomes" id="UP000604046"/>
    </source>
</evidence>
<dbReference type="EMBL" id="CAJNDS010002703">
    <property type="protein sequence ID" value="CAE7568541.1"/>
    <property type="molecule type" value="Genomic_DNA"/>
</dbReference>
<dbReference type="Proteomes" id="UP000604046">
    <property type="component" value="Unassembled WGS sequence"/>
</dbReference>
<evidence type="ECO:0000256" key="1">
    <source>
        <dbReference type="SAM" id="MobiDB-lite"/>
    </source>
</evidence>
<sequence length="432" mass="48736">MVCCVLPPEPDLNGRPLTNWDSFRQRSGAPPALPEDDDDQLHCFESGLLEGLQYRKHGKVLLPRPLTRRVAQTIKKLEFKAQDTLLCIAPELGGHMVQLEECLMQLAEHRCDEVQGLVPFGPWGVRIPPLEAKIAALGQLPPSSSRRQCLMTFVPPKMLPRSSDDQLAVAAKMVVILADPRYVLFRHREIWNRVRWMSSKPDSEFSPELVDLGVALEHYFASDCHYGGYVMDRYRDWMVEQEQSPHKVKIIFLEDLVRDPELVIKGLAHFLEVDDPRVPQAAITRLKSAQVQGGLIKAGLSSAEEVDFMQRISKEVERCLALLPSSAQEKWSSSIGEFLAAADLRCKNLANQLLEHVAWQEPPTWVAHNLMICKPCSFAPRGICRAADACNFCHAPGHAAPTRRPSKKERMRRLRRLQRLVSRTPSPEGLSS</sequence>
<evidence type="ECO:0000313" key="3">
    <source>
        <dbReference type="EMBL" id="CAE7568541.1"/>
    </source>
</evidence>
<accession>A0A812UGY0</accession>
<reference evidence="3" key="1">
    <citation type="submission" date="2021-02" db="EMBL/GenBank/DDBJ databases">
        <authorList>
            <person name="Dougan E. K."/>
            <person name="Rhodes N."/>
            <person name="Thang M."/>
            <person name="Chan C."/>
        </authorList>
    </citation>
    <scope>NUCLEOTIDE SEQUENCE</scope>
</reference>
<gene>
    <name evidence="3" type="ORF">SNAT2548_LOCUS32296</name>
</gene>
<dbReference type="AlphaFoldDB" id="A0A812UGY0"/>
<dbReference type="OrthoDB" id="418823at2759"/>
<dbReference type="InterPro" id="IPR000863">
    <property type="entry name" value="Sulfotransferase_dom"/>
</dbReference>
<feature type="region of interest" description="Disordered" evidence="1">
    <location>
        <begin position="16"/>
        <end position="37"/>
    </location>
</feature>